<reference evidence="1 2" key="1">
    <citation type="submission" date="2021-03" db="EMBL/GenBank/DDBJ databases">
        <title>novel species isolated from a fishpond in China.</title>
        <authorList>
            <person name="Lu H."/>
            <person name="Cai Z."/>
        </authorList>
    </citation>
    <scope>NUCLEOTIDE SEQUENCE [LARGE SCALE GENOMIC DNA]</scope>
    <source>
        <strain evidence="1 2">YJ13C</strain>
    </source>
</reference>
<sequence>MDEPIITFEEITKFNGHDWDQAYAVLNYHLENGNIKKQVQDSGLVVYHNSTGVQRHRLIHDNVFSPAVNGNVVMRPRRKRINKDEGKG</sequence>
<organism evidence="1 2">
    <name type="scientific">Algoriphagus pacificus</name>
    <dbReference type="NCBI Taxonomy" id="2811234"/>
    <lineage>
        <taxon>Bacteria</taxon>
        <taxon>Pseudomonadati</taxon>
        <taxon>Bacteroidota</taxon>
        <taxon>Cytophagia</taxon>
        <taxon>Cytophagales</taxon>
        <taxon>Cyclobacteriaceae</taxon>
        <taxon>Algoriphagus</taxon>
    </lineage>
</organism>
<evidence type="ECO:0000313" key="2">
    <source>
        <dbReference type="Proteomes" id="UP000664480"/>
    </source>
</evidence>
<protein>
    <submittedName>
        <fullName evidence="1">Uncharacterized protein</fullName>
    </submittedName>
</protein>
<proteinExistence type="predicted"/>
<dbReference type="Proteomes" id="UP000664480">
    <property type="component" value="Unassembled WGS sequence"/>
</dbReference>
<evidence type="ECO:0000313" key="1">
    <source>
        <dbReference type="EMBL" id="MBN7816937.1"/>
    </source>
</evidence>
<dbReference type="EMBL" id="JAFKCU010000003">
    <property type="protein sequence ID" value="MBN7816937.1"/>
    <property type="molecule type" value="Genomic_DNA"/>
</dbReference>
<keyword evidence="2" id="KW-1185">Reference proteome</keyword>
<name>A0ABS3CIL1_9BACT</name>
<dbReference type="RefSeq" id="WP_206587590.1">
    <property type="nucleotide sequence ID" value="NZ_JAFKCU010000003.1"/>
</dbReference>
<comment type="caution">
    <text evidence="1">The sequence shown here is derived from an EMBL/GenBank/DDBJ whole genome shotgun (WGS) entry which is preliminary data.</text>
</comment>
<accession>A0ABS3CIL1</accession>
<gene>
    <name evidence="1" type="ORF">J0A69_15940</name>
</gene>